<comment type="caution">
    <text evidence="1">The sequence shown here is derived from an EMBL/GenBank/DDBJ whole genome shotgun (WGS) entry which is preliminary data.</text>
</comment>
<reference evidence="2" key="1">
    <citation type="journal article" date="2019" name="Int. J. Syst. Evol. Microbiol.">
        <title>The Global Catalogue of Microorganisms (GCM) 10K type strain sequencing project: providing services to taxonomists for standard genome sequencing and annotation.</title>
        <authorList>
            <consortium name="The Broad Institute Genomics Platform"/>
            <consortium name="The Broad Institute Genome Sequencing Center for Infectious Disease"/>
            <person name="Wu L."/>
            <person name="Ma J."/>
        </authorList>
    </citation>
    <scope>NUCLEOTIDE SEQUENCE [LARGE SCALE GENOMIC DNA]</scope>
    <source>
        <strain evidence="2">JCM 13852</strain>
    </source>
</reference>
<gene>
    <name evidence="1" type="ORF">ACFP2V_12805</name>
</gene>
<dbReference type="EMBL" id="JBHSPC010000032">
    <property type="protein sequence ID" value="MFC5670964.1"/>
    <property type="molecule type" value="Genomic_DNA"/>
</dbReference>
<proteinExistence type="predicted"/>
<keyword evidence="2" id="KW-1185">Reference proteome</keyword>
<organism evidence="1 2">
    <name type="scientific">Streptomyces incanus</name>
    <dbReference type="NCBI Taxonomy" id="887453"/>
    <lineage>
        <taxon>Bacteria</taxon>
        <taxon>Bacillati</taxon>
        <taxon>Actinomycetota</taxon>
        <taxon>Actinomycetes</taxon>
        <taxon>Kitasatosporales</taxon>
        <taxon>Streptomycetaceae</taxon>
        <taxon>Streptomyces</taxon>
    </lineage>
</organism>
<dbReference type="RefSeq" id="WP_381210162.1">
    <property type="nucleotide sequence ID" value="NZ_JBHSPC010000032.1"/>
</dbReference>
<evidence type="ECO:0000313" key="2">
    <source>
        <dbReference type="Proteomes" id="UP001596183"/>
    </source>
</evidence>
<protein>
    <submittedName>
        <fullName evidence="1">Uncharacterized protein</fullName>
    </submittedName>
</protein>
<sequence length="86" mass="9151">MSTVSWSTVDTDLPAVPAAPGVSCRIGKPTRVNVAAELPALLDGVELAVVRLLGDKRAGEAEPDQKTLDRLRATCLDHEGDLEEDQ</sequence>
<evidence type="ECO:0000313" key="1">
    <source>
        <dbReference type="EMBL" id="MFC5670964.1"/>
    </source>
</evidence>
<accession>A0ABW0XPK4</accession>
<dbReference type="Proteomes" id="UP001596183">
    <property type="component" value="Unassembled WGS sequence"/>
</dbReference>
<name>A0ABW0XPK4_9ACTN</name>